<reference evidence="1 2" key="1">
    <citation type="submission" date="2020-03" db="EMBL/GenBank/DDBJ databases">
        <title>The genome sequence of Microvirga sp. c23x22.</title>
        <authorList>
            <person name="Zhang X."/>
        </authorList>
    </citation>
    <scope>NUCLEOTIDE SEQUENCE [LARGE SCALE GENOMIC DNA]</scope>
    <source>
        <strain evidence="2">c23x22</strain>
    </source>
</reference>
<accession>A0ABX0VF54</accession>
<evidence type="ECO:0000313" key="1">
    <source>
        <dbReference type="EMBL" id="NIX77570.1"/>
    </source>
</evidence>
<dbReference type="Proteomes" id="UP000707352">
    <property type="component" value="Unassembled WGS sequence"/>
</dbReference>
<protein>
    <recommendedName>
        <fullName evidence="3">Transposase</fullName>
    </recommendedName>
</protein>
<evidence type="ECO:0008006" key="3">
    <source>
        <dbReference type="Google" id="ProtNLM"/>
    </source>
</evidence>
<name>A0ABX0VF54_9HYPH</name>
<keyword evidence="2" id="KW-1185">Reference proteome</keyword>
<sequence>MRYEHVRRLNSVESAWLRLKMRFHNGPSMGKPPLLNPCDLSDHEKRDIGLPEPVRYVDWKVLREKGWL</sequence>
<dbReference type="RefSeq" id="WP_167673469.1">
    <property type="nucleotide sequence ID" value="NZ_JAATJS010000004.1"/>
</dbReference>
<proteinExistence type="predicted"/>
<gene>
    <name evidence="1" type="ORF">HB375_13255</name>
</gene>
<evidence type="ECO:0000313" key="2">
    <source>
        <dbReference type="Proteomes" id="UP000707352"/>
    </source>
</evidence>
<comment type="caution">
    <text evidence="1">The sequence shown here is derived from an EMBL/GenBank/DDBJ whole genome shotgun (WGS) entry which is preliminary data.</text>
</comment>
<dbReference type="EMBL" id="JAATJS010000004">
    <property type="protein sequence ID" value="NIX77570.1"/>
    <property type="molecule type" value="Genomic_DNA"/>
</dbReference>
<organism evidence="1 2">
    <name type="scientific">Microvirga terricola</name>
    <dbReference type="NCBI Taxonomy" id="2719797"/>
    <lineage>
        <taxon>Bacteria</taxon>
        <taxon>Pseudomonadati</taxon>
        <taxon>Pseudomonadota</taxon>
        <taxon>Alphaproteobacteria</taxon>
        <taxon>Hyphomicrobiales</taxon>
        <taxon>Methylobacteriaceae</taxon>
        <taxon>Microvirga</taxon>
    </lineage>
</organism>